<keyword evidence="3" id="KW-1185">Reference proteome</keyword>
<keyword evidence="1" id="KW-0812">Transmembrane</keyword>
<proteinExistence type="predicted"/>
<keyword evidence="1" id="KW-1133">Transmembrane helix</keyword>
<reference evidence="2" key="1">
    <citation type="submission" date="2023-08" db="EMBL/GenBank/DDBJ databases">
        <title>Nitrogen cycling bacteria in agricultural field soils.</title>
        <authorList>
            <person name="Jang J."/>
        </authorList>
    </citation>
    <scope>NUCLEOTIDE SEQUENCE</scope>
    <source>
        <strain evidence="2">PS3-36</strain>
    </source>
</reference>
<protein>
    <submittedName>
        <fullName evidence="2">6-aminohexanoate hydrolase</fullName>
    </submittedName>
</protein>
<keyword evidence="2" id="KW-0378">Hydrolase</keyword>
<gene>
    <name evidence="2" type="ORF">RCG21_32255</name>
</gene>
<dbReference type="RefSeq" id="WP_308914499.1">
    <property type="nucleotide sequence ID" value="NZ_JAVGVR010000002.1"/>
</dbReference>
<evidence type="ECO:0000256" key="1">
    <source>
        <dbReference type="SAM" id="Phobius"/>
    </source>
</evidence>
<keyword evidence="1" id="KW-0472">Membrane</keyword>
<comment type="caution">
    <text evidence="2">The sequence shown here is derived from an EMBL/GenBank/DDBJ whole genome shotgun (WGS) entry which is preliminary data.</text>
</comment>
<dbReference type="Proteomes" id="UP001178888">
    <property type="component" value="Unassembled WGS sequence"/>
</dbReference>
<feature type="transmembrane region" description="Helical" evidence="1">
    <location>
        <begin position="16"/>
        <end position="37"/>
    </location>
</feature>
<feature type="transmembrane region" description="Helical" evidence="1">
    <location>
        <begin position="84"/>
        <end position="104"/>
    </location>
</feature>
<dbReference type="GO" id="GO:0016787">
    <property type="term" value="F:hydrolase activity"/>
    <property type="evidence" value="ECO:0007669"/>
    <property type="project" value="UniProtKB-KW"/>
</dbReference>
<evidence type="ECO:0000313" key="2">
    <source>
        <dbReference type="EMBL" id="MDQ6600871.1"/>
    </source>
</evidence>
<sequence length="109" mass="12782">MIDVLNKWMLESSNNFNIIVGITMVLYLGSLTVLLLIRKKFGKPDERTNGIYLKITSCMFLTQLIMNSIFISQVDRNIEYFRQFFLLFQGVVFLIGAVYSYGLYRKDFK</sequence>
<dbReference type="AlphaFoldDB" id="A0AA90TWS5"/>
<name>A0AA90TWS5_9BACI</name>
<accession>A0AA90TWS5</accession>
<dbReference type="EMBL" id="JAVGVR010000002">
    <property type="protein sequence ID" value="MDQ6600871.1"/>
    <property type="molecule type" value="Genomic_DNA"/>
</dbReference>
<evidence type="ECO:0000313" key="3">
    <source>
        <dbReference type="Proteomes" id="UP001178888"/>
    </source>
</evidence>
<feature type="transmembrane region" description="Helical" evidence="1">
    <location>
        <begin position="49"/>
        <end position="72"/>
    </location>
</feature>
<organism evidence="2 3">
    <name type="scientific">Bacillus salipaludis</name>
    <dbReference type="NCBI Taxonomy" id="2547811"/>
    <lineage>
        <taxon>Bacteria</taxon>
        <taxon>Bacillati</taxon>
        <taxon>Bacillota</taxon>
        <taxon>Bacilli</taxon>
        <taxon>Bacillales</taxon>
        <taxon>Bacillaceae</taxon>
        <taxon>Bacillus</taxon>
    </lineage>
</organism>